<dbReference type="InterPro" id="IPR008631">
    <property type="entry name" value="Glycogen_synth"/>
</dbReference>
<evidence type="ECO:0000256" key="1">
    <source>
        <dbReference type="ARBA" id="ARBA00004964"/>
    </source>
</evidence>
<dbReference type="GO" id="GO:0004373">
    <property type="term" value="F:alpha-1,4-glucan glucosyltransferase (UDP-glucose donor) activity"/>
    <property type="evidence" value="ECO:0007669"/>
    <property type="project" value="UniProtKB-EC"/>
</dbReference>
<proteinExistence type="inferred from homology"/>
<comment type="catalytic activity">
    <reaction evidence="6">
        <text>[(1-&gt;4)-alpha-D-glucosyl](n) + UDP-alpha-D-glucose = [(1-&gt;4)-alpha-D-glucosyl](n+1) + UDP + H(+)</text>
        <dbReference type="Rhea" id="RHEA:18549"/>
        <dbReference type="Rhea" id="RHEA-COMP:9584"/>
        <dbReference type="Rhea" id="RHEA-COMP:9587"/>
        <dbReference type="ChEBI" id="CHEBI:15378"/>
        <dbReference type="ChEBI" id="CHEBI:15444"/>
        <dbReference type="ChEBI" id="CHEBI:58223"/>
        <dbReference type="ChEBI" id="CHEBI:58885"/>
        <dbReference type="EC" id="2.4.1.11"/>
    </reaction>
    <physiologicalReaction direction="left-to-right" evidence="6">
        <dbReference type="Rhea" id="RHEA:18550"/>
    </physiologicalReaction>
</comment>
<dbReference type="Proteomes" id="UP000054047">
    <property type="component" value="Unassembled WGS sequence"/>
</dbReference>
<dbReference type="Gene3D" id="3.40.50.2000">
    <property type="entry name" value="Glycogen Phosphorylase B"/>
    <property type="match status" value="1"/>
</dbReference>
<comment type="pathway">
    <text evidence="1 7">Glycan biosynthesis; glycogen biosynthesis.</text>
</comment>
<dbReference type="OrthoDB" id="6335297at2759"/>
<evidence type="ECO:0000256" key="5">
    <source>
        <dbReference type="ARBA" id="ARBA00023056"/>
    </source>
</evidence>
<keyword evidence="4 7" id="KW-0808">Transferase</keyword>
<evidence type="ECO:0000256" key="2">
    <source>
        <dbReference type="ARBA" id="ARBA00010686"/>
    </source>
</evidence>
<dbReference type="AlphaFoldDB" id="A0A0C2HHU9"/>
<keyword evidence="5 7" id="KW-0320">Glycogen biosynthesis</keyword>
<evidence type="ECO:0000256" key="4">
    <source>
        <dbReference type="ARBA" id="ARBA00022679"/>
    </source>
</evidence>
<accession>A0A0C2HHU9</accession>
<dbReference type="PANTHER" id="PTHR10176">
    <property type="entry name" value="GLYCOGEN SYNTHASE"/>
    <property type="match status" value="1"/>
</dbReference>
<evidence type="ECO:0000256" key="7">
    <source>
        <dbReference type="RuleBase" id="RU363104"/>
    </source>
</evidence>
<evidence type="ECO:0000313" key="9">
    <source>
        <dbReference type="Proteomes" id="UP000054047"/>
    </source>
</evidence>
<reference evidence="8 9" key="1">
    <citation type="submission" date="2013-12" db="EMBL/GenBank/DDBJ databases">
        <title>Draft genome of the parsitic nematode Ancylostoma duodenale.</title>
        <authorList>
            <person name="Mitreva M."/>
        </authorList>
    </citation>
    <scope>NUCLEOTIDE SEQUENCE [LARGE SCALE GENOMIC DNA]</scope>
    <source>
        <strain evidence="8 9">Zhejiang</strain>
    </source>
</reference>
<organism evidence="8 9">
    <name type="scientific">Ancylostoma duodenale</name>
    <dbReference type="NCBI Taxonomy" id="51022"/>
    <lineage>
        <taxon>Eukaryota</taxon>
        <taxon>Metazoa</taxon>
        <taxon>Ecdysozoa</taxon>
        <taxon>Nematoda</taxon>
        <taxon>Chromadorea</taxon>
        <taxon>Rhabditida</taxon>
        <taxon>Rhabditina</taxon>
        <taxon>Rhabditomorpha</taxon>
        <taxon>Strongyloidea</taxon>
        <taxon>Ancylostomatidae</taxon>
        <taxon>Ancylostomatinae</taxon>
        <taxon>Ancylostoma</taxon>
    </lineage>
</organism>
<evidence type="ECO:0000256" key="6">
    <source>
        <dbReference type="ARBA" id="ARBA00047345"/>
    </source>
</evidence>
<sequence>MNLMGRLLALAITSSRQPADRHFFISRAAARNENPRPIPACPTEPEPSQLFFPLLQRDSLPPICTHNMVDNANDPVLQALRRVQLFNHDYDRVKVSYVLVVVIHRE</sequence>
<comment type="similarity">
    <text evidence="2 7">Belongs to the glycosyltransferase 3 family.</text>
</comment>
<dbReference type="Pfam" id="PF05693">
    <property type="entry name" value="Glycogen_syn"/>
    <property type="match status" value="1"/>
</dbReference>
<evidence type="ECO:0000313" key="8">
    <source>
        <dbReference type="EMBL" id="KIH69221.1"/>
    </source>
</evidence>
<name>A0A0C2HHU9_9BILA</name>
<dbReference type="EC" id="2.4.1.11" evidence="7"/>
<keyword evidence="3 7" id="KW-0328">Glycosyltransferase</keyword>
<keyword evidence="9" id="KW-1185">Reference proteome</keyword>
<evidence type="ECO:0000256" key="3">
    <source>
        <dbReference type="ARBA" id="ARBA00022676"/>
    </source>
</evidence>
<comment type="function">
    <text evidence="7">Transfers the glycosyl residue from UDP-Glc to the non-reducing end of alpha-1,4-glucan.</text>
</comment>
<dbReference type="GO" id="GO:0005978">
    <property type="term" value="P:glycogen biosynthetic process"/>
    <property type="evidence" value="ECO:0007669"/>
    <property type="project" value="UniProtKB-UniPathway"/>
</dbReference>
<protein>
    <recommendedName>
        <fullName evidence="7">Glycogen [starch] synthase</fullName>
        <ecNumber evidence="7">2.4.1.11</ecNumber>
    </recommendedName>
</protein>
<dbReference type="EMBL" id="KN726197">
    <property type="protein sequence ID" value="KIH69221.1"/>
    <property type="molecule type" value="Genomic_DNA"/>
</dbReference>
<dbReference type="UniPathway" id="UPA00164"/>
<gene>
    <name evidence="8" type="ORF">ANCDUO_00428</name>
</gene>
<dbReference type="PANTHER" id="PTHR10176:SF3">
    <property type="entry name" value="GLYCOGEN [STARCH] SYNTHASE"/>
    <property type="match status" value="1"/>
</dbReference>
<dbReference type="GO" id="GO:0005737">
    <property type="term" value="C:cytoplasm"/>
    <property type="evidence" value="ECO:0007669"/>
    <property type="project" value="TreeGrafter"/>
</dbReference>